<dbReference type="Proteomes" id="UP000622166">
    <property type="component" value="Unassembled WGS sequence"/>
</dbReference>
<reference evidence="1" key="1">
    <citation type="journal article" date="2014" name="Int. J. Syst. Evol. Microbiol.">
        <title>Complete genome sequence of Corynebacterium casei LMG S-19264T (=DSM 44701T), isolated from a smear-ripened cheese.</title>
        <authorList>
            <consortium name="US DOE Joint Genome Institute (JGI-PGF)"/>
            <person name="Walter F."/>
            <person name="Albersmeier A."/>
            <person name="Kalinowski J."/>
            <person name="Ruckert C."/>
        </authorList>
    </citation>
    <scope>NUCLEOTIDE SEQUENCE</scope>
    <source>
        <strain evidence="1">JCM 4815</strain>
    </source>
</reference>
<evidence type="ECO:0000313" key="1">
    <source>
        <dbReference type="EMBL" id="GGY95688.1"/>
    </source>
</evidence>
<sequence>MATAGVDSGVSTSAGAGVSVGFTAAVGAGVLAQVDGLTSEVLGSADAVVQAGVHVSL</sequence>
<dbReference type="RefSeq" id="WP_189856052.1">
    <property type="nucleotide sequence ID" value="NZ_BMVW01000001.1"/>
</dbReference>
<proteinExistence type="predicted"/>
<gene>
    <name evidence="1" type="ORF">GCM10010365_13210</name>
</gene>
<evidence type="ECO:0000313" key="2">
    <source>
        <dbReference type="Proteomes" id="UP000622166"/>
    </source>
</evidence>
<keyword evidence="2" id="KW-1185">Reference proteome</keyword>
<dbReference type="AlphaFoldDB" id="A0A918PB61"/>
<dbReference type="EMBL" id="BMVW01000001">
    <property type="protein sequence ID" value="GGY95688.1"/>
    <property type="molecule type" value="Genomic_DNA"/>
</dbReference>
<reference evidence="1" key="2">
    <citation type="submission" date="2020-09" db="EMBL/GenBank/DDBJ databases">
        <authorList>
            <person name="Sun Q."/>
            <person name="Ohkuma M."/>
        </authorList>
    </citation>
    <scope>NUCLEOTIDE SEQUENCE</scope>
    <source>
        <strain evidence="1">JCM 4815</strain>
    </source>
</reference>
<accession>A0A918PB61</accession>
<protein>
    <submittedName>
        <fullName evidence="1">Uncharacterized protein</fullName>
    </submittedName>
</protein>
<comment type="caution">
    <text evidence="1">The sequence shown here is derived from an EMBL/GenBank/DDBJ whole genome shotgun (WGS) entry which is preliminary data.</text>
</comment>
<organism evidence="1 2">
    <name type="scientific">Streptomyces poonensis</name>
    <dbReference type="NCBI Taxonomy" id="68255"/>
    <lineage>
        <taxon>Bacteria</taxon>
        <taxon>Bacillati</taxon>
        <taxon>Actinomycetota</taxon>
        <taxon>Actinomycetes</taxon>
        <taxon>Kitasatosporales</taxon>
        <taxon>Streptomycetaceae</taxon>
        <taxon>Streptomyces</taxon>
    </lineage>
</organism>
<name>A0A918PB61_9ACTN</name>